<accession>A0A8C6UF86</accession>
<dbReference type="SUPFAM" id="SSF48726">
    <property type="entry name" value="Immunoglobulin"/>
    <property type="match status" value="1"/>
</dbReference>
<dbReference type="AlphaFoldDB" id="A0A8C6UF86"/>
<dbReference type="InterPro" id="IPR003599">
    <property type="entry name" value="Ig_sub"/>
</dbReference>
<dbReference type="InterPro" id="IPR007110">
    <property type="entry name" value="Ig-like_dom"/>
</dbReference>
<dbReference type="Gene3D" id="2.60.40.10">
    <property type="entry name" value="Immunoglobulins"/>
    <property type="match status" value="1"/>
</dbReference>
<keyword evidence="4" id="KW-1185">Reference proteome</keyword>
<dbReference type="Ensembl" id="ENSNMLT00000039219.1">
    <property type="protein sequence ID" value="ENSNMLP00000035213.1"/>
    <property type="gene ID" value="ENSNMLG00000021857.1"/>
</dbReference>
<reference evidence="3" key="1">
    <citation type="submission" date="2025-08" db="UniProtKB">
        <authorList>
            <consortium name="Ensembl"/>
        </authorList>
    </citation>
    <scope>IDENTIFICATION</scope>
</reference>
<reference evidence="3" key="2">
    <citation type="submission" date="2025-09" db="UniProtKB">
        <authorList>
            <consortium name="Ensembl"/>
        </authorList>
    </citation>
    <scope>IDENTIFICATION</scope>
</reference>
<feature type="signal peptide" evidence="1">
    <location>
        <begin position="1"/>
        <end position="21"/>
    </location>
</feature>
<sequence>QVHEQGIFLGISFFGLPWVSGSVEDIAVWPGQNVTLFCDCTLSVGTLVAWFRNCSHVNQPSLVLRLKKQYLPHTPKFELMSPLPRFYFVKNTSSNSYNLLITNVTVSDEGLYFCGTDTQKPSETKYITRTQVYNYGKAATRIKMSNKERNGTNSRLNNDFMDVSVRCYLWSDSD</sequence>
<evidence type="ECO:0000259" key="2">
    <source>
        <dbReference type="PROSITE" id="PS50835"/>
    </source>
</evidence>
<evidence type="ECO:0000313" key="4">
    <source>
        <dbReference type="Proteomes" id="UP000694523"/>
    </source>
</evidence>
<protein>
    <recommendedName>
        <fullName evidence="2">Ig-like domain-containing protein</fullName>
    </recommendedName>
</protein>
<dbReference type="SMART" id="SM00406">
    <property type="entry name" value="IGv"/>
    <property type="match status" value="1"/>
</dbReference>
<organism evidence="3 4">
    <name type="scientific">Neogobius melanostomus</name>
    <name type="common">round goby</name>
    <dbReference type="NCBI Taxonomy" id="47308"/>
    <lineage>
        <taxon>Eukaryota</taxon>
        <taxon>Metazoa</taxon>
        <taxon>Chordata</taxon>
        <taxon>Craniata</taxon>
        <taxon>Vertebrata</taxon>
        <taxon>Euteleostomi</taxon>
        <taxon>Actinopterygii</taxon>
        <taxon>Neopterygii</taxon>
        <taxon>Teleostei</taxon>
        <taxon>Neoteleostei</taxon>
        <taxon>Acanthomorphata</taxon>
        <taxon>Gobiaria</taxon>
        <taxon>Gobiiformes</taxon>
        <taxon>Gobioidei</taxon>
        <taxon>Gobiidae</taxon>
        <taxon>Benthophilinae</taxon>
        <taxon>Neogobiini</taxon>
        <taxon>Neogobius</taxon>
    </lineage>
</organism>
<evidence type="ECO:0000313" key="3">
    <source>
        <dbReference type="Ensembl" id="ENSNMLP00000035213.1"/>
    </source>
</evidence>
<keyword evidence="1" id="KW-0732">Signal</keyword>
<dbReference type="InterPro" id="IPR013783">
    <property type="entry name" value="Ig-like_fold"/>
</dbReference>
<dbReference type="InterPro" id="IPR013106">
    <property type="entry name" value="Ig_V-set"/>
</dbReference>
<dbReference type="Pfam" id="PF07686">
    <property type="entry name" value="V-set"/>
    <property type="match status" value="1"/>
</dbReference>
<dbReference type="SMART" id="SM00409">
    <property type="entry name" value="IG"/>
    <property type="match status" value="1"/>
</dbReference>
<evidence type="ECO:0000256" key="1">
    <source>
        <dbReference type="SAM" id="SignalP"/>
    </source>
</evidence>
<feature type="domain" description="Ig-like" evidence="2">
    <location>
        <begin position="17"/>
        <end position="128"/>
    </location>
</feature>
<dbReference type="Proteomes" id="UP000694523">
    <property type="component" value="Unplaced"/>
</dbReference>
<name>A0A8C6UF86_9GOBI</name>
<proteinExistence type="predicted"/>
<dbReference type="PROSITE" id="PS50835">
    <property type="entry name" value="IG_LIKE"/>
    <property type="match status" value="1"/>
</dbReference>
<dbReference type="InterPro" id="IPR036179">
    <property type="entry name" value="Ig-like_dom_sf"/>
</dbReference>
<feature type="chain" id="PRO_5034164376" description="Ig-like domain-containing protein" evidence="1">
    <location>
        <begin position="22"/>
        <end position="174"/>
    </location>
</feature>